<sequence>FRSLLHLLAYLCIVGIPVVVSFHITHEPTVIEERLSLPLGRCFWVLSLGCLFAGFGDYVQT</sequence>
<feature type="transmembrane region" description="Helical" evidence="1">
    <location>
        <begin position="38"/>
        <end position="59"/>
    </location>
</feature>
<keyword evidence="1" id="KW-1133">Transmembrane helix</keyword>
<evidence type="ECO:0000313" key="3">
    <source>
        <dbReference type="Proteomes" id="UP000276215"/>
    </source>
</evidence>
<dbReference type="OrthoDB" id="5525680at2759"/>
<gene>
    <name evidence="2" type="ORF">L873DRAFT_1750425</name>
</gene>
<dbReference type="EMBL" id="ML120473">
    <property type="protein sequence ID" value="RPA92413.1"/>
    <property type="molecule type" value="Genomic_DNA"/>
</dbReference>
<protein>
    <submittedName>
        <fullName evidence="2">Uncharacterized protein</fullName>
    </submittedName>
</protein>
<feature type="non-terminal residue" evidence="2">
    <location>
        <position position="61"/>
    </location>
</feature>
<dbReference type="AlphaFoldDB" id="A0A3N4J252"/>
<dbReference type="Proteomes" id="UP000276215">
    <property type="component" value="Unassembled WGS sequence"/>
</dbReference>
<evidence type="ECO:0000313" key="2">
    <source>
        <dbReference type="EMBL" id="RPA92413.1"/>
    </source>
</evidence>
<proteinExistence type="predicted"/>
<keyword evidence="1" id="KW-0812">Transmembrane</keyword>
<organism evidence="2 3">
    <name type="scientific">Choiromyces venosus 120613-1</name>
    <dbReference type="NCBI Taxonomy" id="1336337"/>
    <lineage>
        <taxon>Eukaryota</taxon>
        <taxon>Fungi</taxon>
        <taxon>Dikarya</taxon>
        <taxon>Ascomycota</taxon>
        <taxon>Pezizomycotina</taxon>
        <taxon>Pezizomycetes</taxon>
        <taxon>Pezizales</taxon>
        <taxon>Tuberaceae</taxon>
        <taxon>Choiromyces</taxon>
    </lineage>
</organism>
<feature type="non-terminal residue" evidence="2">
    <location>
        <position position="1"/>
    </location>
</feature>
<evidence type="ECO:0000256" key="1">
    <source>
        <dbReference type="SAM" id="Phobius"/>
    </source>
</evidence>
<feature type="transmembrane region" description="Helical" evidence="1">
    <location>
        <begin position="7"/>
        <end position="26"/>
    </location>
</feature>
<name>A0A3N4J252_9PEZI</name>
<keyword evidence="1" id="KW-0472">Membrane</keyword>
<keyword evidence="3" id="KW-1185">Reference proteome</keyword>
<reference evidence="2 3" key="1">
    <citation type="journal article" date="2018" name="Nat. Ecol. Evol.">
        <title>Pezizomycetes genomes reveal the molecular basis of ectomycorrhizal truffle lifestyle.</title>
        <authorList>
            <person name="Murat C."/>
            <person name="Payen T."/>
            <person name="Noel B."/>
            <person name="Kuo A."/>
            <person name="Morin E."/>
            <person name="Chen J."/>
            <person name="Kohler A."/>
            <person name="Krizsan K."/>
            <person name="Balestrini R."/>
            <person name="Da Silva C."/>
            <person name="Montanini B."/>
            <person name="Hainaut M."/>
            <person name="Levati E."/>
            <person name="Barry K.W."/>
            <person name="Belfiori B."/>
            <person name="Cichocki N."/>
            <person name="Clum A."/>
            <person name="Dockter R.B."/>
            <person name="Fauchery L."/>
            <person name="Guy J."/>
            <person name="Iotti M."/>
            <person name="Le Tacon F."/>
            <person name="Lindquist E.A."/>
            <person name="Lipzen A."/>
            <person name="Malagnac F."/>
            <person name="Mello A."/>
            <person name="Molinier V."/>
            <person name="Miyauchi S."/>
            <person name="Poulain J."/>
            <person name="Riccioni C."/>
            <person name="Rubini A."/>
            <person name="Sitrit Y."/>
            <person name="Splivallo R."/>
            <person name="Traeger S."/>
            <person name="Wang M."/>
            <person name="Zifcakova L."/>
            <person name="Wipf D."/>
            <person name="Zambonelli A."/>
            <person name="Paolocci F."/>
            <person name="Nowrousian M."/>
            <person name="Ottonello S."/>
            <person name="Baldrian P."/>
            <person name="Spatafora J.W."/>
            <person name="Henrissat B."/>
            <person name="Nagy L.G."/>
            <person name="Aury J.M."/>
            <person name="Wincker P."/>
            <person name="Grigoriev I.V."/>
            <person name="Bonfante P."/>
            <person name="Martin F.M."/>
        </authorList>
    </citation>
    <scope>NUCLEOTIDE SEQUENCE [LARGE SCALE GENOMIC DNA]</scope>
    <source>
        <strain evidence="2 3">120613-1</strain>
    </source>
</reference>
<accession>A0A3N4J252</accession>